<evidence type="ECO:0000256" key="4">
    <source>
        <dbReference type="ARBA" id="ARBA00022631"/>
    </source>
</evidence>
<comment type="cofactor">
    <cofactor evidence="1">
        <name>FAD</name>
        <dbReference type="ChEBI" id="CHEBI:57692"/>
    </cofactor>
</comment>
<feature type="domain" description="FAD-binding" evidence="13">
    <location>
        <begin position="18"/>
        <end position="356"/>
    </location>
</feature>
<dbReference type="InterPro" id="IPR047712">
    <property type="entry name" value="HpxO"/>
</dbReference>
<evidence type="ECO:0000256" key="2">
    <source>
        <dbReference type="ARBA" id="ARBA00004705"/>
    </source>
</evidence>
<evidence type="ECO:0000256" key="9">
    <source>
        <dbReference type="ARBA" id="ARBA00035121"/>
    </source>
</evidence>
<evidence type="ECO:0000256" key="7">
    <source>
        <dbReference type="ARBA" id="ARBA00023027"/>
    </source>
</evidence>
<keyword evidence="6" id="KW-0560">Oxidoreductase</keyword>
<dbReference type="Proteomes" id="UP001301388">
    <property type="component" value="Unassembled WGS sequence"/>
</dbReference>
<comment type="caution">
    <text evidence="14">The sequence shown here is derived from an EMBL/GenBank/DDBJ whole genome shotgun (WGS) entry which is preliminary data.</text>
</comment>
<evidence type="ECO:0000259" key="13">
    <source>
        <dbReference type="Pfam" id="PF01494"/>
    </source>
</evidence>
<keyword evidence="7" id="KW-0520">NAD</keyword>
<dbReference type="Gene3D" id="3.50.50.60">
    <property type="entry name" value="FAD/NAD(P)-binding domain"/>
    <property type="match status" value="1"/>
</dbReference>
<dbReference type="PANTHER" id="PTHR13789:SF309">
    <property type="entry name" value="PUTATIVE (AFU_ORTHOLOGUE AFUA_6G14510)-RELATED"/>
    <property type="match status" value="1"/>
</dbReference>
<comment type="pathway">
    <text evidence="2">Purine metabolism; urate degradation.</text>
</comment>
<evidence type="ECO:0000256" key="11">
    <source>
        <dbReference type="ARBA" id="ARBA00035262"/>
    </source>
</evidence>
<keyword evidence="3" id="KW-0285">Flavoprotein</keyword>
<evidence type="ECO:0000313" key="14">
    <source>
        <dbReference type="EMBL" id="MEA5477356.1"/>
    </source>
</evidence>
<evidence type="ECO:0000256" key="12">
    <source>
        <dbReference type="ARBA" id="ARBA00047521"/>
    </source>
</evidence>
<dbReference type="EC" id="1.14.13.113" evidence="10"/>
<protein>
    <recommendedName>
        <fullName evidence="11">FAD-dependent urate hydroxylase</fullName>
        <ecNumber evidence="10">1.14.13.113</ecNumber>
    </recommendedName>
</protein>
<evidence type="ECO:0000256" key="6">
    <source>
        <dbReference type="ARBA" id="ARBA00023002"/>
    </source>
</evidence>
<evidence type="ECO:0000256" key="5">
    <source>
        <dbReference type="ARBA" id="ARBA00022827"/>
    </source>
</evidence>
<evidence type="ECO:0000256" key="3">
    <source>
        <dbReference type="ARBA" id="ARBA00022630"/>
    </source>
</evidence>
<dbReference type="NCBIfam" id="NF033623">
    <property type="entry name" value="urate_HpxO"/>
    <property type="match status" value="1"/>
</dbReference>
<keyword evidence="15" id="KW-1185">Reference proteome</keyword>
<dbReference type="InterPro" id="IPR050493">
    <property type="entry name" value="FAD-dep_Monooxygenase_BioMet"/>
</dbReference>
<accession>A0ABU5TGG2</accession>
<keyword evidence="4" id="KW-0659">Purine metabolism</keyword>
<dbReference type="EMBL" id="JAYGIE010000023">
    <property type="protein sequence ID" value="MEA5477356.1"/>
    <property type="molecule type" value="Genomic_DNA"/>
</dbReference>
<evidence type="ECO:0000313" key="15">
    <source>
        <dbReference type="Proteomes" id="UP001301388"/>
    </source>
</evidence>
<dbReference type="SUPFAM" id="SSF51905">
    <property type="entry name" value="FAD/NAD(P)-binding domain"/>
    <property type="match status" value="1"/>
</dbReference>
<proteinExistence type="inferred from homology"/>
<gene>
    <name evidence="14" type="primary">hpxO</name>
    <name evidence="14" type="ORF">VB774_06960</name>
</gene>
<keyword evidence="8" id="KW-0503">Monooxygenase</keyword>
<comment type="similarity">
    <text evidence="9">Belongs to the FAD-dependent urate hydroxylase family.</text>
</comment>
<keyword evidence="5" id="KW-0274">FAD</keyword>
<reference evidence="14 15" key="1">
    <citation type="submission" date="2023-12" db="EMBL/GenBank/DDBJ databases">
        <title>Baltic Sea Cyanobacteria.</title>
        <authorList>
            <person name="Delbaje E."/>
            <person name="Fewer D.P."/>
            <person name="Shishido T.K."/>
        </authorList>
    </citation>
    <scope>NUCLEOTIDE SEQUENCE [LARGE SCALE GENOMIC DNA]</scope>
    <source>
        <strain evidence="14 15">UHCC 0370</strain>
    </source>
</reference>
<dbReference type="InterPro" id="IPR036188">
    <property type="entry name" value="FAD/NAD-bd_sf"/>
</dbReference>
<name>A0ABU5TGG2_9CYAN</name>
<dbReference type="InterPro" id="IPR002938">
    <property type="entry name" value="FAD-bd"/>
</dbReference>
<evidence type="ECO:0000256" key="8">
    <source>
        <dbReference type="ARBA" id="ARBA00023033"/>
    </source>
</evidence>
<organism evidence="14 15">
    <name type="scientific">Pseudanabaena galeata UHCC 0370</name>
    <dbReference type="NCBI Taxonomy" id="3110310"/>
    <lineage>
        <taxon>Bacteria</taxon>
        <taxon>Bacillati</taxon>
        <taxon>Cyanobacteriota</taxon>
        <taxon>Cyanophyceae</taxon>
        <taxon>Pseudanabaenales</taxon>
        <taxon>Pseudanabaenaceae</taxon>
        <taxon>Pseudanabaena</taxon>
    </lineage>
</organism>
<dbReference type="PRINTS" id="PR00420">
    <property type="entry name" value="RNGMNOXGNASE"/>
</dbReference>
<sequence length="401" mass="44104">MYTVYKIYGFVAMYGLKAIVIGAGIGGLTTGIALRQAGYEVEIYDRVRDLRPIGAGISLWSNGVKILNRLGLGQQLAAIGGQMHYMEYRHLSGDVLNHISLQPLVEEVGQRPYPVARRDLQNVLLEAFESAGGKLTLGTKCIGILDGFRDVTAKFEDGSTATGDLLVAADGVRSLLRQYILKDAVEPKYAGYVNWNGLVPISTDLAAADTWSIYVGEHKRASLMPLAGDRFYFFFDVPLPKGTVNDVANYRNELKQHFQGWAKPVQLLIDRLEPESVARLEIHDVGPISKMVKGRVALLGDAAHATCPDLGQGGCQAIEDGWVLANYLSSTNLSVPDALRRYEIERKVRTTEIVNKARNRAETIHGKDPEVTQKWYDQLSQENPLDVTKAIAKIISGGPLH</sequence>
<evidence type="ECO:0000256" key="1">
    <source>
        <dbReference type="ARBA" id="ARBA00001974"/>
    </source>
</evidence>
<comment type="catalytic activity">
    <reaction evidence="12">
        <text>urate + NADH + O2 + H(+) = 5-hydroxyisourate + NAD(+) + H2O</text>
        <dbReference type="Rhea" id="RHEA:27329"/>
        <dbReference type="ChEBI" id="CHEBI:15377"/>
        <dbReference type="ChEBI" id="CHEBI:15378"/>
        <dbReference type="ChEBI" id="CHEBI:15379"/>
        <dbReference type="ChEBI" id="CHEBI:17775"/>
        <dbReference type="ChEBI" id="CHEBI:18072"/>
        <dbReference type="ChEBI" id="CHEBI:57540"/>
        <dbReference type="ChEBI" id="CHEBI:57945"/>
        <dbReference type="EC" id="1.14.13.113"/>
    </reaction>
</comment>
<evidence type="ECO:0000256" key="10">
    <source>
        <dbReference type="ARBA" id="ARBA00035128"/>
    </source>
</evidence>
<dbReference type="Pfam" id="PF01494">
    <property type="entry name" value="FAD_binding_3"/>
    <property type="match status" value="1"/>
</dbReference>
<dbReference type="PANTHER" id="PTHR13789">
    <property type="entry name" value="MONOOXYGENASE"/>
    <property type="match status" value="1"/>
</dbReference>